<dbReference type="SUPFAM" id="SSF48239">
    <property type="entry name" value="Terpenoid cyclases/Protein prenyltransferases"/>
    <property type="match status" value="1"/>
</dbReference>
<dbReference type="EMBL" id="LAZR01014288">
    <property type="protein sequence ID" value="KKM18126.1"/>
    <property type="molecule type" value="Genomic_DNA"/>
</dbReference>
<evidence type="ECO:0000313" key="1">
    <source>
        <dbReference type="EMBL" id="KKM18126.1"/>
    </source>
</evidence>
<dbReference type="AlphaFoldDB" id="A0A0F9HRW7"/>
<evidence type="ECO:0008006" key="2">
    <source>
        <dbReference type="Google" id="ProtNLM"/>
    </source>
</evidence>
<accession>A0A0F9HRW7</accession>
<gene>
    <name evidence="1" type="ORF">LCGC14_1668850</name>
</gene>
<reference evidence="1" key="1">
    <citation type="journal article" date="2015" name="Nature">
        <title>Complex archaea that bridge the gap between prokaryotes and eukaryotes.</title>
        <authorList>
            <person name="Spang A."/>
            <person name="Saw J.H."/>
            <person name="Jorgensen S.L."/>
            <person name="Zaremba-Niedzwiedzka K."/>
            <person name="Martijn J."/>
            <person name="Lind A.E."/>
            <person name="van Eijk R."/>
            <person name="Schleper C."/>
            <person name="Guy L."/>
            <person name="Ettema T.J."/>
        </authorList>
    </citation>
    <scope>NUCLEOTIDE SEQUENCE</scope>
</reference>
<proteinExistence type="predicted"/>
<sequence length="324" mass="36050">MDELQTISDVAEGILADDSDPVVRYRLLRDVLCRPAGDRELAAARRTLDGSRWVQLLAAEQHADGSWGRFHSVNTRAGQKIGTTEIGMARAVELGLGPEHPILRKAADYIIGILKGEVRFPDPAERNDRWPAGAEMFAGATLALIHPNLSVLDSPWQRWADILSRVFADGEFSADAEIEAHGDLHGIRDGVGYLGLRNRYAVGLLGSRADRLSAAIEESYLGWLWSLPNGLGYIDVPLCTPSRPRRIPGWLHSLSHVAVFPSWRQFGLGWADWLLGQRNRAGLWDFGPKASRPRFSESWRKPARRAHDHSLSALILLRQYFQGG</sequence>
<name>A0A0F9HRW7_9ZZZZ</name>
<dbReference type="InterPro" id="IPR008930">
    <property type="entry name" value="Terpenoid_cyclase/PrenylTrfase"/>
</dbReference>
<comment type="caution">
    <text evidence="1">The sequence shown here is derived from an EMBL/GenBank/DDBJ whole genome shotgun (WGS) entry which is preliminary data.</text>
</comment>
<organism evidence="1">
    <name type="scientific">marine sediment metagenome</name>
    <dbReference type="NCBI Taxonomy" id="412755"/>
    <lineage>
        <taxon>unclassified sequences</taxon>
        <taxon>metagenomes</taxon>
        <taxon>ecological metagenomes</taxon>
    </lineage>
</organism>
<protein>
    <recommendedName>
        <fullName evidence="2">Squalene cyclase C-terminal domain-containing protein</fullName>
    </recommendedName>
</protein>